<keyword evidence="1 3" id="KW-0732">Signal</keyword>
<reference evidence="5 6" key="1">
    <citation type="submission" date="2020-12" db="EMBL/GenBank/DDBJ databases">
        <title>Sulforoseuscoccus oceanibium gen. nov., sp. nov., a representative of the phylum Verrucomicrobia with special cytoplasmic membrane, and proposal of Sulforoseuscoccusaceae fam. nov.</title>
        <authorList>
            <person name="Xi F."/>
        </authorList>
    </citation>
    <scope>NUCLEOTIDE SEQUENCE [LARGE SCALE GENOMIC DNA]</scope>
    <source>
        <strain evidence="5 6">T37</strain>
    </source>
</reference>
<evidence type="ECO:0000313" key="5">
    <source>
        <dbReference type="EMBL" id="QQL43818.1"/>
    </source>
</evidence>
<dbReference type="PROSITE" id="PS51820">
    <property type="entry name" value="PA14"/>
    <property type="match status" value="2"/>
</dbReference>
<dbReference type="InterPro" id="IPR052387">
    <property type="entry name" value="Fibrocystin"/>
</dbReference>
<dbReference type="InterPro" id="IPR037524">
    <property type="entry name" value="PA14/GLEYA"/>
</dbReference>
<sequence length="1183" mass="129058">MNARLLVVGALGAWMMPVAADEVAGMWYERWDGVMGRGSLLEFQQSGISRGGAMLSGGMPMAQWFGAEGQGYGVRVRGVLTVPITGDYTFFVAGRENVALWLSSDGTPFEKRRIGYTTKPTGVMKWGESESQRSEVVRLDAGQRYFIEAQMVDAAGGGHLEVGWAYEEPREFEVVGVGTALVDDVVTVDRAVKMRVEGGDIWGTADDFGFASREMVGDGEIVACVGEIEQAAAWAKMGLMLRGTTDTASPHAMVAVTGANGTVFQRRREQGAESVHTGVAVSYPWLKLVRRGDEIAAYGSVDQKAWREIGRDTIPGLPDAVRVGVAGTNNNGENALAVDVSGIEVRPAFARQVIPRDHLALWEGSELDGDDDGLPDAWEVANGLDPLSAIGVDGEYGDPDLDGRNNGDEYRDGSDPLAAEATPGGLTLERWEGLPGQRLEELTAVRERFLREPTERAQGAQVNARSHGDDYGTRYRGTLSVPLEGEYEFWIAGDDEVELWLADGTVVVDGVEQTGHSGKRRIAWVRDEYLERNFTEDEDFERYPNQYSGRIHLKPGRDYYIEVLHKQGRGPDHVALAWRTPGGARELVPADVLWSYIGSEQDADDDFLPDAWELEHGLSPNDNGLSDVKDGERGDADGDGLTNLQEYQLGTNPMESDTDGDSLSDSDEIDFYGSDPLVSDAVAATRYAEIDLTSEVDSDGLWKVMDDGTLQAYPRRGWIDYPVEIRAGDEGVYELRIRGGVSGQIRSVEELPLVISLDDEEIGREVMRCVDGEGEVVRVLTPWLEAGVYTVRLRNTNYRADVMMRLDGIGVYQVGGVDLDGDGKADWMKDELAVANRITSVAGTSYVSPAFVEGITSHLGNARMLKLVGDDVEVVSLERGVDGGFYTMVDLVAQRPVNVDVSFLNGALHEQHQIEWVPLNVIETPSITVAKGDALMLSAWLPGHSEGGWFSMTRNGSVLTTADGIGLHVSGVPLIERFDSVGKYEYAVTWAAEGGTASVNGALTVNVVDADFGDGIDVQAWQRESWVLEGMRGLELDPDDALVWYEESSSDSGPRRFVVDIYEVGTRYVVARIPETGRIVGRGEVRGFYVANEQETADAQLFHVGADGTRSYRFTLVADGLPDGYEIHLKSYYQGTVFEDGGNHWVLTNKDFNSIGVVDVIMQTGPDGDGRLCHTVRVVAPGE</sequence>
<dbReference type="SUPFAM" id="SSF56988">
    <property type="entry name" value="Anthrax protective antigen"/>
    <property type="match status" value="2"/>
</dbReference>
<protein>
    <recommendedName>
        <fullName evidence="4">PA14 domain-containing protein</fullName>
    </recommendedName>
</protein>
<feature type="domain" description="PA14" evidence="4">
    <location>
        <begin position="421"/>
        <end position="592"/>
    </location>
</feature>
<dbReference type="Gene3D" id="2.60.120.200">
    <property type="match status" value="1"/>
</dbReference>
<proteinExistence type="predicted"/>
<dbReference type="KEGG" id="soa:G3M56_007895"/>
<feature type="compositionally biased region" description="Basic and acidic residues" evidence="2">
    <location>
        <begin position="401"/>
        <end position="414"/>
    </location>
</feature>
<keyword evidence="6" id="KW-1185">Reference proteome</keyword>
<dbReference type="Gene3D" id="3.90.182.10">
    <property type="entry name" value="Toxin - Anthrax Protective Antigen,domain 1"/>
    <property type="match status" value="1"/>
</dbReference>
<feature type="domain" description="PA14" evidence="4">
    <location>
        <begin position="21"/>
        <end position="179"/>
    </location>
</feature>
<feature type="region of interest" description="Disordered" evidence="2">
    <location>
        <begin position="394"/>
        <end position="421"/>
    </location>
</feature>
<dbReference type="EMBL" id="CP066776">
    <property type="protein sequence ID" value="QQL43818.1"/>
    <property type="molecule type" value="Genomic_DNA"/>
</dbReference>
<dbReference type="InterPro" id="IPR011658">
    <property type="entry name" value="PA14_dom"/>
</dbReference>
<dbReference type="PANTHER" id="PTHR46769:SF2">
    <property type="entry name" value="FIBROCYSTIN-L ISOFORM 2 PRECURSOR-RELATED"/>
    <property type="match status" value="1"/>
</dbReference>
<organism evidence="5 6">
    <name type="scientific">Sulfuriroseicoccus oceanibius</name>
    <dbReference type="NCBI Taxonomy" id="2707525"/>
    <lineage>
        <taxon>Bacteria</taxon>
        <taxon>Pseudomonadati</taxon>
        <taxon>Verrucomicrobiota</taxon>
        <taxon>Verrucomicrobiia</taxon>
        <taxon>Verrucomicrobiales</taxon>
        <taxon>Verrucomicrobiaceae</taxon>
        <taxon>Sulfuriroseicoccus</taxon>
    </lineage>
</organism>
<feature type="region of interest" description="Disordered" evidence="2">
    <location>
        <begin position="613"/>
        <end position="644"/>
    </location>
</feature>
<feature type="compositionally biased region" description="Basic and acidic residues" evidence="2">
    <location>
        <begin position="627"/>
        <end position="636"/>
    </location>
</feature>
<accession>A0A6B3L6X7</accession>
<dbReference type="AlphaFoldDB" id="A0A6B3L6X7"/>
<evidence type="ECO:0000259" key="4">
    <source>
        <dbReference type="PROSITE" id="PS51820"/>
    </source>
</evidence>
<dbReference type="Pfam" id="PF07691">
    <property type="entry name" value="PA14"/>
    <property type="match status" value="2"/>
</dbReference>
<feature type="chain" id="PRO_5043310545" description="PA14 domain-containing protein" evidence="3">
    <location>
        <begin position="21"/>
        <end position="1183"/>
    </location>
</feature>
<evidence type="ECO:0000256" key="2">
    <source>
        <dbReference type="SAM" id="MobiDB-lite"/>
    </source>
</evidence>
<gene>
    <name evidence="5" type="ORF">G3M56_007895</name>
</gene>
<evidence type="ECO:0000313" key="6">
    <source>
        <dbReference type="Proteomes" id="UP000475117"/>
    </source>
</evidence>
<name>A0A6B3L6X7_9BACT</name>
<dbReference type="Proteomes" id="UP000475117">
    <property type="component" value="Chromosome"/>
</dbReference>
<evidence type="ECO:0000256" key="3">
    <source>
        <dbReference type="SAM" id="SignalP"/>
    </source>
</evidence>
<dbReference type="SMART" id="SM00758">
    <property type="entry name" value="PA14"/>
    <property type="match status" value="2"/>
</dbReference>
<dbReference type="PANTHER" id="PTHR46769">
    <property type="entry name" value="POLYCYSTIC KIDNEY AND HEPATIC DISEASE 1 (AUTOSOMAL RECESSIVE)-LIKE 1"/>
    <property type="match status" value="1"/>
</dbReference>
<dbReference type="RefSeq" id="WP_164361799.1">
    <property type="nucleotide sequence ID" value="NZ_CP066776.1"/>
</dbReference>
<evidence type="ECO:0000256" key="1">
    <source>
        <dbReference type="ARBA" id="ARBA00022729"/>
    </source>
</evidence>
<feature type="signal peptide" evidence="3">
    <location>
        <begin position="1"/>
        <end position="20"/>
    </location>
</feature>